<dbReference type="GO" id="GO:0003884">
    <property type="term" value="F:D-amino-acid oxidase activity"/>
    <property type="evidence" value="ECO:0007669"/>
    <property type="project" value="InterPro"/>
</dbReference>
<evidence type="ECO:0000256" key="4">
    <source>
        <dbReference type="ARBA" id="ARBA00022827"/>
    </source>
</evidence>
<evidence type="ECO:0000256" key="5">
    <source>
        <dbReference type="ARBA" id="ARBA00023002"/>
    </source>
</evidence>
<keyword evidence="9" id="KW-1185">Reference proteome</keyword>
<keyword evidence="5" id="KW-0560">Oxidoreductase</keyword>
<dbReference type="InterPro" id="IPR006181">
    <property type="entry name" value="D-amino_acid_oxidase_CS"/>
</dbReference>
<evidence type="ECO:0000256" key="2">
    <source>
        <dbReference type="ARBA" id="ARBA00006730"/>
    </source>
</evidence>
<feature type="domain" description="FAD dependent oxidoreductase" evidence="7">
    <location>
        <begin position="4"/>
        <end position="365"/>
    </location>
</feature>
<feature type="binding site" evidence="6">
    <location>
        <begin position="46"/>
        <end position="47"/>
    </location>
    <ligand>
        <name>FAD</name>
        <dbReference type="ChEBI" id="CHEBI:57692"/>
    </ligand>
</feature>
<name>A0A5E8C1N3_9ASCO</name>
<dbReference type="RefSeq" id="XP_031854994.1">
    <property type="nucleotide sequence ID" value="XM_031999103.1"/>
</dbReference>
<evidence type="ECO:0000256" key="1">
    <source>
        <dbReference type="ARBA" id="ARBA00001974"/>
    </source>
</evidence>
<feature type="binding site" evidence="6">
    <location>
        <position position="327"/>
    </location>
    <ligand>
        <name>D-dopa</name>
        <dbReference type="ChEBI" id="CHEBI:149689"/>
    </ligand>
</feature>
<dbReference type="GeneID" id="43583203"/>
<sequence>MGEKIVIVGAGIIGLYTGYLLCQQGRGQDLVFIAEYLPGDQSINYTSPWAGGNFSCISSDSPKALRHDKLSFINLRKIHDLYGPQAGLAMLRTEEYWETQLPSDAKIESLKSYIPDLRIVPKNELPGKALFGVTYTTFNFNSPMFLKFLAKYVSQQGATFIRRKLDHIGQAFEYATPSSPLSPTVIFNCTGIGAQTLGGVADTDVYPTRGQVVVIRAPHINENRAIWSPYSATYIIPRPYSFVDTQAEGSVGSTVSGSTGKTGNVGHIVLGGFLQQGNYSGDTYGHETFNILDRATALYPELLRDPITGKNKTIHELEIVREAAGLRPSRKGGVRIETERLDEDKYIVHNYGAGGTGYQSGLGMAIESVGLFNEIGSKGKL</sequence>
<comment type="similarity">
    <text evidence="2">Belongs to the DAMOX/DASOX family.</text>
</comment>
<evidence type="ECO:0000256" key="6">
    <source>
        <dbReference type="PIRSR" id="PIRSR000189-1"/>
    </source>
</evidence>
<dbReference type="SUPFAM" id="SSF51971">
    <property type="entry name" value="Nucleotide-binding domain"/>
    <property type="match status" value="1"/>
</dbReference>
<dbReference type="GO" id="GO:0071949">
    <property type="term" value="F:FAD binding"/>
    <property type="evidence" value="ECO:0007669"/>
    <property type="project" value="InterPro"/>
</dbReference>
<dbReference type="Gene3D" id="3.40.50.720">
    <property type="entry name" value="NAD(P)-binding Rossmann-like Domain"/>
    <property type="match status" value="1"/>
</dbReference>
<feature type="binding site" evidence="6">
    <location>
        <position position="355"/>
    </location>
    <ligand>
        <name>D-dopa</name>
        <dbReference type="ChEBI" id="CHEBI:149689"/>
    </ligand>
</feature>
<dbReference type="GO" id="GO:0005737">
    <property type="term" value="C:cytoplasm"/>
    <property type="evidence" value="ECO:0007669"/>
    <property type="project" value="TreeGrafter"/>
</dbReference>
<dbReference type="EMBL" id="CABVLU010000003">
    <property type="protein sequence ID" value="VVT55035.1"/>
    <property type="molecule type" value="Genomic_DNA"/>
</dbReference>
<dbReference type="Proteomes" id="UP000398389">
    <property type="component" value="Unassembled WGS sequence"/>
</dbReference>
<organism evidence="8 9">
    <name type="scientific">Magnusiomyces paraingens</name>
    <dbReference type="NCBI Taxonomy" id="2606893"/>
    <lineage>
        <taxon>Eukaryota</taxon>
        <taxon>Fungi</taxon>
        <taxon>Dikarya</taxon>
        <taxon>Ascomycota</taxon>
        <taxon>Saccharomycotina</taxon>
        <taxon>Dipodascomycetes</taxon>
        <taxon>Dipodascales</taxon>
        <taxon>Dipodascaceae</taxon>
        <taxon>Magnusiomyces</taxon>
    </lineage>
</organism>
<dbReference type="InterPro" id="IPR023209">
    <property type="entry name" value="DAO"/>
</dbReference>
<gene>
    <name evidence="8" type="ORF">SAPINGB_P004388</name>
</gene>
<dbReference type="OrthoDB" id="2015447at2759"/>
<dbReference type="PROSITE" id="PS00677">
    <property type="entry name" value="DAO"/>
    <property type="match status" value="1"/>
</dbReference>
<evidence type="ECO:0000313" key="9">
    <source>
        <dbReference type="Proteomes" id="UP000398389"/>
    </source>
</evidence>
<dbReference type="PANTHER" id="PTHR11530:SF11">
    <property type="entry name" value="D-ASPARTATE OXIDASE"/>
    <property type="match status" value="1"/>
</dbReference>
<dbReference type="SUPFAM" id="SSF54373">
    <property type="entry name" value="FAD-linked reductases, C-terminal domain"/>
    <property type="match status" value="1"/>
</dbReference>
<dbReference type="Pfam" id="PF01266">
    <property type="entry name" value="DAO"/>
    <property type="match status" value="1"/>
</dbReference>
<dbReference type="AlphaFoldDB" id="A0A5E8C1N3"/>
<feature type="binding site" evidence="6">
    <location>
        <position position="234"/>
    </location>
    <ligand>
        <name>D-dopa</name>
        <dbReference type="ChEBI" id="CHEBI:149689"/>
    </ligand>
</feature>
<proteinExistence type="inferred from homology"/>
<accession>A0A5E8C1N3</accession>
<keyword evidence="3" id="KW-0285">Flavoprotein</keyword>
<dbReference type="Gene3D" id="3.30.9.10">
    <property type="entry name" value="D-Amino Acid Oxidase, subunit A, domain 2"/>
    <property type="match status" value="1"/>
</dbReference>
<feature type="binding site" evidence="6">
    <location>
        <position position="190"/>
    </location>
    <ligand>
        <name>FAD</name>
        <dbReference type="ChEBI" id="CHEBI:57692"/>
    </ligand>
</feature>
<reference evidence="8 9" key="1">
    <citation type="submission" date="2019-09" db="EMBL/GenBank/DDBJ databases">
        <authorList>
            <person name="Brejova B."/>
        </authorList>
    </citation>
    <scope>NUCLEOTIDE SEQUENCE [LARGE SCALE GENOMIC DNA]</scope>
</reference>
<evidence type="ECO:0000256" key="3">
    <source>
        <dbReference type="ARBA" id="ARBA00022630"/>
    </source>
</evidence>
<dbReference type="InterPro" id="IPR006076">
    <property type="entry name" value="FAD-dep_OxRdtase"/>
</dbReference>
<comment type="cofactor">
    <cofactor evidence="1 6">
        <name>FAD</name>
        <dbReference type="ChEBI" id="CHEBI:57692"/>
    </cofactor>
</comment>
<protein>
    <recommendedName>
        <fullName evidence="7">FAD dependent oxidoreductase domain-containing protein</fullName>
    </recommendedName>
</protein>
<dbReference type="GO" id="GO:0019478">
    <property type="term" value="P:D-amino acid catabolic process"/>
    <property type="evidence" value="ECO:0007669"/>
    <property type="project" value="TreeGrafter"/>
</dbReference>
<dbReference type="PANTHER" id="PTHR11530">
    <property type="entry name" value="D-AMINO ACID OXIDASE"/>
    <property type="match status" value="1"/>
</dbReference>
<evidence type="ECO:0000259" key="7">
    <source>
        <dbReference type="Pfam" id="PF01266"/>
    </source>
</evidence>
<keyword evidence="4 6" id="KW-0274">FAD</keyword>
<dbReference type="PIRSF" id="PIRSF000189">
    <property type="entry name" value="D-aa_oxidase"/>
    <property type="match status" value="1"/>
</dbReference>
<evidence type="ECO:0000313" key="8">
    <source>
        <dbReference type="EMBL" id="VVT55035.1"/>
    </source>
</evidence>